<accession>A0ABZ2XWF3</accession>
<keyword evidence="3" id="KW-1185">Reference proteome</keyword>
<reference evidence="2 3" key="1">
    <citation type="submission" date="2023-04" db="EMBL/GenBank/DDBJ databases">
        <title>Complete genome sequence of Alisedimentitalea scapharcae.</title>
        <authorList>
            <person name="Rong J.-C."/>
            <person name="Yi M.-L."/>
            <person name="Zhao Q."/>
        </authorList>
    </citation>
    <scope>NUCLEOTIDE SEQUENCE [LARGE SCALE GENOMIC DNA]</scope>
    <source>
        <strain evidence="2 3">KCTC 42119</strain>
    </source>
</reference>
<dbReference type="Proteomes" id="UP001623232">
    <property type="component" value="Chromosome"/>
</dbReference>
<organism evidence="2 3">
    <name type="scientific">Aliisedimentitalea scapharcae</name>
    <dbReference type="NCBI Taxonomy" id="1524259"/>
    <lineage>
        <taxon>Bacteria</taxon>
        <taxon>Pseudomonadati</taxon>
        <taxon>Pseudomonadota</taxon>
        <taxon>Alphaproteobacteria</taxon>
        <taxon>Rhodobacterales</taxon>
        <taxon>Roseobacteraceae</taxon>
        <taxon>Aliisedimentitalea</taxon>
    </lineage>
</organism>
<feature type="transmembrane region" description="Helical" evidence="1">
    <location>
        <begin position="9"/>
        <end position="33"/>
    </location>
</feature>
<evidence type="ECO:0000256" key="1">
    <source>
        <dbReference type="SAM" id="Phobius"/>
    </source>
</evidence>
<keyword evidence="1" id="KW-1133">Transmembrane helix</keyword>
<evidence type="ECO:0000313" key="3">
    <source>
        <dbReference type="Proteomes" id="UP001623232"/>
    </source>
</evidence>
<name>A0ABZ2XWF3_9RHOB</name>
<evidence type="ECO:0000313" key="2">
    <source>
        <dbReference type="EMBL" id="WZK89174.1"/>
    </source>
</evidence>
<feature type="transmembrane region" description="Helical" evidence="1">
    <location>
        <begin position="45"/>
        <end position="66"/>
    </location>
</feature>
<dbReference type="RefSeq" id="WP_406647184.1">
    <property type="nucleotide sequence ID" value="NZ_CP123584.1"/>
</dbReference>
<keyword evidence="1" id="KW-0812">Transmembrane</keyword>
<proteinExistence type="predicted"/>
<evidence type="ECO:0008006" key="4">
    <source>
        <dbReference type="Google" id="ProtNLM"/>
    </source>
</evidence>
<sequence length="189" mass="20609">MKSTILNGLLLLAPLAVMIIILEKVFTFARLAAKPMERFFPLDRAVGVFVADVIAILFILFACYLIGLGARKAVFGGGLKRLDNIFFDVIPGYAVVKGVVTSATRAEDKSAALIPVLVRFDDFDQIAFEVERFEDRAILFLPGSPSAWSGSSVIVSLDRIQQLDMTFAQATGLLRKMGQGSLNLVPNVK</sequence>
<gene>
    <name evidence="2" type="ORF">QEZ52_01085</name>
</gene>
<dbReference type="EMBL" id="CP123584">
    <property type="protein sequence ID" value="WZK89174.1"/>
    <property type="molecule type" value="Genomic_DNA"/>
</dbReference>
<protein>
    <recommendedName>
        <fullName evidence="4">DUF502 domain-containing protein</fullName>
    </recommendedName>
</protein>
<keyword evidence="1" id="KW-0472">Membrane</keyword>